<evidence type="ECO:0000256" key="2">
    <source>
        <dbReference type="HAMAP-Rule" id="MF_01507"/>
    </source>
</evidence>
<accession>A0A7G9GD53</accession>
<comment type="similarity">
    <text evidence="1 2">Belongs to the UPF0297 family.</text>
</comment>
<evidence type="ECO:0000313" key="3">
    <source>
        <dbReference type="EMBL" id="QNM08735.1"/>
    </source>
</evidence>
<protein>
    <recommendedName>
        <fullName evidence="2">UPF0297 protein H9Q79_18200</fullName>
    </recommendedName>
</protein>
<dbReference type="HAMAP" id="MF_01507">
    <property type="entry name" value="UPF0297"/>
    <property type="match status" value="1"/>
</dbReference>
<gene>
    <name evidence="3" type="ORF">H9Q79_18200</name>
</gene>
<dbReference type="EMBL" id="CP060635">
    <property type="protein sequence ID" value="QNM08735.1"/>
    <property type="molecule type" value="Genomic_DNA"/>
</dbReference>
<dbReference type="PANTHER" id="PTHR40067:SF1">
    <property type="entry name" value="UPF0297 PROTEIN YRZL"/>
    <property type="match status" value="1"/>
</dbReference>
<dbReference type="InterPro" id="IPR009309">
    <property type="entry name" value="IreB"/>
</dbReference>
<dbReference type="PANTHER" id="PTHR40067">
    <property type="entry name" value="UPF0297 PROTEIN YRZL"/>
    <property type="match status" value="1"/>
</dbReference>
<reference evidence="3 4" key="1">
    <citation type="submission" date="2020-08" db="EMBL/GenBank/DDBJ databases">
        <authorList>
            <person name="Liu C."/>
            <person name="Sun Q."/>
        </authorList>
    </citation>
    <scope>NUCLEOTIDE SEQUENCE [LARGE SCALE GENOMIC DNA]</scope>
    <source>
        <strain evidence="3 4">NSJ-29</strain>
    </source>
</reference>
<proteinExistence type="inferred from homology"/>
<sequence>MTDMSNTQFFKVKTEPEISVKKVLDVVYNAMAEKGYNPVNQIVGYIMSGDPTYITSHKGARSMIMKVERDELVEELLKEYIKNEAWKCEQE</sequence>
<name>A0A7G9GD53_9FIRM</name>
<organism evidence="3 4">
    <name type="scientific">Wansuia hejianensis</name>
    <dbReference type="NCBI Taxonomy" id="2763667"/>
    <lineage>
        <taxon>Bacteria</taxon>
        <taxon>Bacillati</taxon>
        <taxon>Bacillota</taxon>
        <taxon>Clostridia</taxon>
        <taxon>Lachnospirales</taxon>
        <taxon>Lachnospiraceae</taxon>
        <taxon>Wansuia</taxon>
    </lineage>
</organism>
<dbReference type="KEGG" id="whj:H9Q79_18200"/>
<dbReference type="Pfam" id="PF06135">
    <property type="entry name" value="IreB"/>
    <property type="match status" value="1"/>
</dbReference>
<dbReference type="Proteomes" id="UP000515860">
    <property type="component" value="Chromosome"/>
</dbReference>
<evidence type="ECO:0000313" key="4">
    <source>
        <dbReference type="Proteomes" id="UP000515860"/>
    </source>
</evidence>
<evidence type="ECO:0000256" key="1">
    <source>
        <dbReference type="ARBA" id="ARBA00010888"/>
    </source>
</evidence>
<keyword evidence="4" id="KW-1185">Reference proteome</keyword>
<dbReference type="NCBIfam" id="NF003997">
    <property type="entry name" value="PRK05473.1"/>
    <property type="match status" value="1"/>
</dbReference>
<dbReference type="PIRSF" id="PIRSF037258">
    <property type="entry name" value="DUF965_bac"/>
    <property type="match status" value="1"/>
</dbReference>
<dbReference type="RefSeq" id="WP_118645761.1">
    <property type="nucleotide sequence ID" value="NZ_CP060635.1"/>
</dbReference>
<dbReference type="AlphaFoldDB" id="A0A7G9GD53"/>